<dbReference type="EC" id="3.4.11.9" evidence="4"/>
<dbReference type="AlphaFoldDB" id="A0AAN5AKZ3"/>
<keyword evidence="6 10" id="KW-0479">Metal-binding</keyword>
<dbReference type="GO" id="GO:0030145">
    <property type="term" value="F:manganese ion binding"/>
    <property type="evidence" value="ECO:0007669"/>
    <property type="project" value="InterPro"/>
</dbReference>
<dbReference type="InterPro" id="IPR036005">
    <property type="entry name" value="Creatinase/aminopeptidase-like"/>
</dbReference>
<comment type="catalytic activity">
    <reaction evidence="1">
        <text>Release of any N-terminal amino acid, including proline, that is linked to proline, even from a dipeptide or tripeptide.</text>
        <dbReference type="EC" id="3.4.11.9"/>
    </reaction>
</comment>
<keyword evidence="13" id="KW-1185">Reference proteome</keyword>
<evidence type="ECO:0000256" key="4">
    <source>
        <dbReference type="ARBA" id="ARBA00012574"/>
    </source>
</evidence>
<keyword evidence="12" id="KW-0031">Aminopeptidase</keyword>
<dbReference type="InterPro" id="IPR000994">
    <property type="entry name" value="Pept_M24"/>
</dbReference>
<proteinExistence type="inferred from homology"/>
<dbReference type="Pfam" id="PF00557">
    <property type="entry name" value="Peptidase_M24"/>
    <property type="match status" value="1"/>
</dbReference>
<evidence type="ECO:0000313" key="12">
    <source>
        <dbReference type="EMBL" id="GJM60343.1"/>
    </source>
</evidence>
<dbReference type="GO" id="GO:0070006">
    <property type="term" value="F:metalloaminopeptidase activity"/>
    <property type="evidence" value="ECO:0007669"/>
    <property type="project" value="InterPro"/>
</dbReference>
<dbReference type="CDD" id="cd01087">
    <property type="entry name" value="Prolidase"/>
    <property type="match status" value="1"/>
</dbReference>
<dbReference type="PROSITE" id="PS00491">
    <property type="entry name" value="PROLINE_PEPTIDASE"/>
    <property type="match status" value="1"/>
</dbReference>
<dbReference type="Proteomes" id="UP001310022">
    <property type="component" value="Unassembled WGS sequence"/>
</dbReference>
<evidence type="ECO:0000256" key="8">
    <source>
        <dbReference type="ARBA" id="ARBA00023049"/>
    </source>
</evidence>
<comment type="similarity">
    <text evidence="3 10">Belongs to the peptidase M24B family.</text>
</comment>
<dbReference type="InterPro" id="IPR052433">
    <property type="entry name" value="X-Pro_dipept-like"/>
</dbReference>
<evidence type="ECO:0000256" key="7">
    <source>
        <dbReference type="ARBA" id="ARBA00022801"/>
    </source>
</evidence>
<organism evidence="12 13">
    <name type="scientific">Persicobacter diffluens</name>
    <dbReference type="NCBI Taxonomy" id="981"/>
    <lineage>
        <taxon>Bacteria</taxon>
        <taxon>Pseudomonadati</taxon>
        <taxon>Bacteroidota</taxon>
        <taxon>Cytophagia</taxon>
        <taxon>Cytophagales</taxon>
        <taxon>Persicobacteraceae</taxon>
        <taxon>Persicobacter</taxon>
    </lineage>
</organism>
<dbReference type="EMBL" id="BQKE01000001">
    <property type="protein sequence ID" value="GJM60343.1"/>
    <property type="molecule type" value="Genomic_DNA"/>
</dbReference>
<dbReference type="RefSeq" id="WP_338236123.1">
    <property type="nucleotide sequence ID" value="NZ_BQKE01000001.1"/>
</dbReference>
<keyword evidence="5" id="KW-0645">Protease</keyword>
<sequence length="429" mass="49478">MKYETIESSLFVANRKRLAKMMKPNSLAVFNAADIMPTSADGTMKFKQQSDLFYLSGIDQEQTILVVYPDAINEEWREVLFLRETNEHIAIWEGHKYTKEEATKASGIQQVKWLDDFETIFQMMMAEVDHVYLNTNEHWRAEVVVQTRDARFIKDCKERYPLHQYERAQPLLHHLRAVKSQQEIDLIAHACEITNKGFRRLLRFVQPGVMEYEVEAELIHEFVKNRSAGFAYEPIIASGFNACVLHYLENNRECKDGDLLLMDIGAEYGNYASDMTRTIPVNGRFSDRQRAVYDAVLRVFKGANEILQPGTNIPAYHKEVGKMMESELLALGLIDKTDIKNQDPAWPAYKKYFMHGTSHHLGLDVHDYGKVNREIAENMVFTIEPGIYIPEENMGVRLENDFVVKVGGNLDLMRQIPIEAEEIESLMNA</sequence>
<dbReference type="SMART" id="SM01011">
    <property type="entry name" value="AMP_N"/>
    <property type="match status" value="1"/>
</dbReference>
<evidence type="ECO:0000256" key="1">
    <source>
        <dbReference type="ARBA" id="ARBA00001424"/>
    </source>
</evidence>
<keyword evidence="9" id="KW-0464">Manganese</keyword>
<accession>A0AAN5AKZ3</accession>
<keyword evidence="8" id="KW-0482">Metalloprotease</keyword>
<dbReference type="Gene3D" id="3.40.350.10">
    <property type="entry name" value="Creatinase/prolidase N-terminal domain"/>
    <property type="match status" value="1"/>
</dbReference>
<name>A0AAN5AKZ3_9BACT</name>
<dbReference type="InterPro" id="IPR001131">
    <property type="entry name" value="Peptidase_M24B_aminopep-P_CS"/>
</dbReference>
<protein>
    <recommendedName>
        <fullName evidence="4">Xaa-Pro aminopeptidase</fullName>
        <ecNumber evidence="4">3.4.11.9</ecNumber>
    </recommendedName>
</protein>
<gene>
    <name evidence="12" type="primary">pepP</name>
    <name evidence="12" type="ORF">PEDI_08950</name>
</gene>
<evidence type="ECO:0000259" key="11">
    <source>
        <dbReference type="SMART" id="SM01011"/>
    </source>
</evidence>
<evidence type="ECO:0000256" key="10">
    <source>
        <dbReference type="RuleBase" id="RU000590"/>
    </source>
</evidence>
<dbReference type="SUPFAM" id="SSF53092">
    <property type="entry name" value="Creatinase/prolidase N-terminal domain"/>
    <property type="match status" value="1"/>
</dbReference>
<comment type="caution">
    <text evidence="12">The sequence shown here is derived from an EMBL/GenBank/DDBJ whole genome shotgun (WGS) entry which is preliminary data.</text>
</comment>
<comment type="cofactor">
    <cofactor evidence="2">
        <name>Mn(2+)</name>
        <dbReference type="ChEBI" id="CHEBI:29035"/>
    </cofactor>
</comment>
<evidence type="ECO:0000256" key="9">
    <source>
        <dbReference type="ARBA" id="ARBA00023211"/>
    </source>
</evidence>
<evidence type="ECO:0000256" key="5">
    <source>
        <dbReference type="ARBA" id="ARBA00022670"/>
    </source>
</evidence>
<dbReference type="InterPro" id="IPR029149">
    <property type="entry name" value="Creatin/AminoP/Spt16_N"/>
</dbReference>
<evidence type="ECO:0000256" key="2">
    <source>
        <dbReference type="ARBA" id="ARBA00001936"/>
    </source>
</evidence>
<dbReference type="PANTHER" id="PTHR43226:SF4">
    <property type="entry name" value="XAA-PRO AMINOPEPTIDASE 3"/>
    <property type="match status" value="1"/>
</dbReference>
<evidence type="ECO:0000256" key="3">
    <source>
        <dbReference type="ARBA" id="ARBA00008766"/>
    </source>
</evidence>
<reference evidence="12 13" key="1">
    <citation type="submission" date="2021-12" db="EMBL/GenBank/DDBJ databases">
        <title>Genome sequencing of bacteria with rrn-lacking chromosome and rrn-plasmid.</title>
        <authorList>
            <person name="Anda M."/>
            <person name="Iwasaki W."/>
        </authorList>
    </citation>
    <scope>NUCLEOTIDE SEQUENCE [LARGE SCALE GENOMIC DNA]</scope>
    <source>
        <strain evidence="12 13">NBRC 15940</strain>
    </source>
</reference>
<keyword evidence="7" id="KW-0378">Hydrolase</keyword>
<feature type="domain" description="Aminopeptidase P N-terminal" evidence="11">
    <location>
        <begin position="6"/>
        <end position="141"/>
    </location>
</feature>
<dbReference type="Gene3D" id="3.90.230.10">
    <property type="entry name" value="Creatinase/methionine aminopeptidase superfamily"/>
    <property type="match status" value="1"/>
</dbReference>
<dbReference type="PANTHER" id="PTHR43226">
    <property type="entry name" value="XAA-PRO AMINOPEPTIDASE 3"/>
    <property type="match status" value="1"/>
</dbReference>
<dbReference type="InterPro" id="IPR007865">
    <property type="entry name" value="Aminopep_P_N"/>
</dbReference>
<dbReference type="GO" id="GO:0006508">
    <property type="term" value="P:proteolysis"/>
    <property type="evidence" value="ECO:0007669"/>
    <property type="project" value="UniProtKB-KW"/>
</dbReference>
<evidence type="ECO:0000313" key="13">
    <source>
        <dbReference type="Proteomes" id="UP001310022"/>
    </source>
</evidence>
<dbReference type="Pfam" id="PF05195">
    <property type="entry name" value="AMP_N"/>
    <property type="match status" value="1"/>
</dbReference>
<dbReference type="SUPFAM" id="SSF55920">
    <property type="entry name" value="Creatinase/aminopeptidase"/>
    <property type="match status" value="1"/>
</dbReference>
<evidence type="ECO:0000256" key="6">
    <source>
        <dbReference type="ARBA" id="ARBA00022723"/>
    </source>
</evidence>